<dbReference type="PANTHER" id="PTHR43283">
    <property type="entry name" value="BETA-LACTAMASE-RELATED"/>
    <property type="match status" value="1"/>
</dbReference>
<protein>
    <submittedName>
        <fullName evidence="3">Beta-lactamase family protein</fullName>
    </submittedName>
</protein>
<evidence type="ECO:0000313" key="4">
    <source>
        <dbReference type="Proteomes" id="UP001431217"/>
    </source>
</evidence>
<accession>A0ABT0MHX2</accession>
<organism evidence="3 4">
    <name type="scientific">Luteimonas galliterrae</name>
    <dbReference type="NCBI Taxonomy" id="2940486"/>
    <lineage>
        <taxon>Bacteria</taxon>
        <taxon>Pseudomonadati</taxon>
        <taxon>Pseudomonadota</taxon>
        <taxon>Gammaproteobacteria</taxon>
        <taxon>Lysobacterales</taxon>
        <taxon>Lysobacteraceae</taxon>
        <taxon>Luteimonas</taxon>
    </lineage>
</organism>
<dbReference type="Proteomes" id="UP001431217">
    <property type="component" value="Unassembled WGS sequence"/>
</dbReference>
<dbReference type="PANTHER" id="PTHR43283:SF7">
    <property type="entry name" value="BETA-LACTAMASE-RELATED DOMAIN-CONTAINING PROTEIN"/>
    <property type="match status" value="1"/>
</dbReference>
<evidence type="ECO:0000259" key="2">
    <source>
        <dbReference type="Pfam" id="PF00144"/>
    </source>
</evidence>
<name>A0ABT0MHX2_9GAMM</name>
<proteinExistence type="predicted"/>
<feature type="signal peptide" evidence="1">
    <location>
        <begin position="1"/>
        <end position="19"/>
    </location>
</feature>
<dbReference type="InterPro" id="IPR050789">
    <property type="entry name" value="Diverse_Enzym_Activities"/>
</dbReference>
<dbReference type="SUPFAM" id="SSF56601">
    <property type="entry name" value="beta-lactamase/transpeptidase-like"/>
    <property type="match status" value="1"/>
</dbReference>
<dbReference type="EMBL" id="JAMBEP010000001">
    <property type="protein sequence ID" value="MCL1634213.1"/>
    <property type="molecule type" value="Genomic_DNA"/>
</dbReference>
<sequence length="362" mass="39784">MRTGFWLLVLWGCSAAAVADDGWKAASPAQAGLDPARLQAMEKSIAAGDFKEITSVLIARDGKLVYERYFDEDGAEGRRNTRSATKTVAGMLAGIAIAEGKLPGTQAPIKPYLKGRPAPANPDPRKDAITVEDLMTMSSLLECNDWSEYSRGNEERMYLVEDWVGFYLDLPIQGFPAWMPKPKDAPYGRSFRYCTAGVTTLGAVIQGAVGQPLQDYAQAKLFAPLGIEQPEWQFSPLGLAQAGGGLGLRSRDLLKLGELYLDGGTWNGKRVVPAEWVRASTTPHAQIEEDIDYGYLWWLHTHKVGERQFHAFAMNGTGGNTVQVFPEQKMVLVITTTNYNAQNAPRITFKLISEQVLPALSR</sequence>
<reference evidence="3 4" key="1">
    <citation type="submission" date="2022-05" db="EMBL/GenBank/DDBJ databases">
        <title>Luteimonas sp. SX5, whole genome shotgun sequencing project.</title>
        <authorList>
            <person name="Zhao G."/>
            <person name="Shen L."/>
        </authorList>
    </citation>
    <scope>NUCLEOTIDE SEQUENCE [LARGE SCALE GENOMIC DNA]</scope>
    <source>
        <strain evidence="3 4">SX5</strain>
    </source>
</reference>
<keyword evidence="4" id="KW-1185">Reference proteome</keyword>
<gene>
    <name evidence="3" type="ORF">M2650_06150</name>
</gene>
<feature type="domain" description="Beta-lactamase-related" evidence="2">
    <location>
        <begin position="55"/>
        <end position="338"/>
    </location>
</feature>
<dbReference type="Pfam" id="PF00144">
    <property type="entry name" value="Beta-lactamase"/>
    <property type="match status" value="1"/>
</dbReference>
<dbReference type="RefSeq" id="WP_249472508.1">
    <property type="nucleotide sequence ID" value="NZ_JAMBEP010000001.1"/>
</dbReference>
<evidence type="ECO:0000313" key="3">
    <source>
        <dbReference type="EMBL" id="MCL1634213.1"/>
    </source>
</evidence>
<comment type="caution">
    <text evidence="3">The sequence shown here is derived from an EMBL/GenBank/DDBJ whole genome shotgun (WGS) entry which is preliminary data.</text>
</comment>
<dbReference type="InterPro" id="IPR001466">
    <property type="entry name" value="Beta-lactam-related"/>
</dbReference>
<keyword evidence="1" id="KW-0732">Signal</keyword>
<evidence type="ECO:0000256" key="1">
    <source>
        <dbReference type="SAM" id="SignalP"/>
    </source>
</evidence>
<dbReference type="Gene3D" id="3.40.710.10">
    <property type="entry name" value="DD-peptidase/beta-lactamase superfamily"/>
    <property type="match status" value="1"/>
</dbReference>
<dbReference type="InterPro" id="IPR012338">
    <property type="entry name" value="Beta-lactam/transpept-like"/>
</dbReference>
<feature type="chain" id="PRO_5046466967" evidence="1">
    <location>
        <begin position="20"/>
        <end position="362"/>
    </location>
</feature>